<dbReference type="PRINTS" id="PR00301">
    <property type="entry name" value="HEATSHOCK70"/>
</dbReference>
<accession>A0ABS9X8H8</accession>
<comment type="similarity">
    <text evidence="1 7">Belongs to the heat shock protein 70 family.</text>
</comment>
<dbReference type="PROSITE" id="PS00329">
    <property type="entry name" value="HSP70_2"/>
    <property type="match status" value="1"/>
</dbReference>
<dbReference type="RefSeq" id="WP_242707933.1">
    <property type="nucleotide sequence ID" value="NZ_JALDAX010000001.1"/>
</dbReference>
<dbReference type="Gene3D" id="2.60.34.10">
    <property type="entry name" value="Substrate Binding Domain Of DNAk, Chain A, domain 1"/>
    <property type="match status" value="1"/>
</dbReference>
<evidence type="ECO:0000256" key="4">
    <source>
        <dbReference type="ARBA" id="ARBA00022840"/>
    </source>
</evidence>
<keyword evidence="4 7" id="KW-0067">ATP-binding</keyword>
<feature type="region of interest" description="Disordered" evidence="8">
    <location>
        <begin position="533"/>
        <end position="562"/>
    </location>
</feature>
<organism evidence="9 10">
    <name type="scientific">Streptomyces spinosisporus</name>
    <dbReference type="NCBI Taxonomy" id="2927582"/>
    <lineage>
        <taxon>Bacteria</taxon>
        <taxon>Bacillati</taxon>
        <taxon>Actinomycetota</taxon>
        <taxon>Actinomycetes</taxon>
        <taxon>Kitasatosporales</taxon>
        <taxon>Streptomycetaceae</taxon>
        <taxon>Streptomyces</taxon>
    </lineage>
</organism>
<dbReference type="InterPro" id="IPR013126">
    <property type="entry name" value="Hsp_70_fam"/>
</dbReference>
<dbReference type="Proteomes" id="UP001165270">
    <property type="component" value="Unassembled WGS sequence"/>
</dbReference>
<evidence type="ECO:0000256" key="1">
    <source>
        <dbReference type="ARBA" id="ARBA00007381"/>
    </source>
</evidence>
<keyword evidence="2" id="KW-0597">Phosphoprotein</keyword>
<protein>
    <submittedName>
        <fullName evidence="9">Hsp70 family protein</fullName>
    </submittedName>
</protein>
<evidence type="ECO:0000313" key="10">
    <source>
        <dbReference type="Proteomes" id="UP001165270"/>
    </source>
</evidence>
<dbReference type="InterPro" id="IPR029047">
    <property type="entry name" value="HSP70_peptide-bd_sf"/>
</dbReference>
<comment type="caution">
    <text evidence="9">The sequence shown here is derived from an EMBL/GenBank/DDBJ whole genome shotgun (WGS) entry which is preliminary data.</text>
</comment>
<evidence type="ECO:0000256" key="5">
    <source>
        <dbReference type="ARBA" id="ARBA00023016"/>
    </source>
</evidence>
<dbReference type="PROSITE" id="PS00297">
    <property type="entry name" value="HSP70_1"/>
    <property type="match status" value="1"/>
</dbReference>
<dbReference type="Gene3D" id="3.90.640.10">
    <property type="entry name" value="Actin, Chain A, domain 4"/>
    <property type="match status" value="1"/>
</dbReference>
<dbReference type="PANTHER" id="PTHR19375">
    <property type="entry name" value="HEAT SHOCK PROTEIN 70KDA"/>
    <property type="match status" value="1"/>
</dbReference>
<dbReference type="InterPro" id="IPR018181">
    <property type="entry name" value="Heat_shock_70_CS"/>
</dbReference>
<sequence length="714" mass="77702">MTAIGIDLGTTNSVVARYDPDHGEAHVVRNGEANNLTPSVVGMMRREGSEQLLVGQHALNWADRQPEDTVLSVKRLMGRDFTDAKVTRAKERLNYRIVAGQDDDPRAHVVFGGRTTTPAEVSSAILGKLAKDASRNLNEEVTHAVITVPAHFGDAQRAATREAAQIAGITVKKIIDEPTAAAIAFGMDKKAGQRSRILVYDLGGGTFDISVLDSTKGRDGTAQFAVRKFAGDDWLGGDDFDLAVVERIAQWVEQECGIDPSDDKQFRFTAKKYAEQAKRELNDMPETIINIPAGFRGDGVVVDVYMPLTQAEFRQLTDPLVQRTMGLVRETLEQDGLTTAQITDVLLVGGGTLTRSVYEAVEAFFGKEKVRRSINPMECVALGAGILAGTLDGVECPAEDCGTVNDEAAAACSACGTSLASGRAVGSTGLYEVTGVAMGIAAVRGSQRDVFVPIIESGTAYPLPEPCTKVFQATDTRVIRVPVYEGNSPVASKNQEQGVVEFELPEPIELNQRVDVSFNYDADRTITVSINVPGTQMSMPPAPPKREKPRTQPPAPTYEPDSATLRQRLEWAKRDTEKFLQRYGGFVEDLQEMKVRRDLQQAEQVLRQGESGEYKRLTELLVDDMYHNCGYASQFLHAEEAADGAPPETAGLINEAVGYVKQAHAEGNRLLTAQQARNLANLVAQAYDARRVSALRDTERFDGILRVPDDAAET</sequence>
<proteinExistence type="inferred from homology"/>
<dbReference type="InterPro" id="IPR043129">
    <property type="entry name" value="ATPase_NBD"/>
</dbReference>
<evidence type="ECO:0000256" key="7">
    <source>
        <dbReference type="RuleBase" id="RU003322"/>
    </source>
</evidence>
<dbReference type="Gene3D" id="3.30.420.40">
    <property type="match status" value="2"/>
</dbReference>
<dbReference type="SUPFAM" id="SSF100920">
    <property type="entry name" value="Heat shock protein 70kD (HSP70), peptide-binding domain"/>
    <property type="match status" value="1"/>
</dbReference>
<gene>
    <name evidence="9" type="ORF">MQN93_01395</name>
</gene>
<evidence type="ECO:0000256" key="3">
    <source>
        <dbReference type="ARBA" id="ARBA00022741"/>
    </source>
</evidence>
<evidence type="ECO:0000256" key="6">
    <source>
        <dbReference type="ARBA" id="ARBA00023186"/>
    </source>
</evidence>
<evidence type="ECO:0000256" key="2">
    <source>
        <dbReference type="ARBA" id="ARBA00022553"/>
    </source>
</evidence>
<evidence type="ECO:0000256" key="8">
    <source>
        <dbReference type="SAM" id="MobiDB-lite"/>
    </source>
</evidence>
<evidence type="ECO:0000313" key="9">
    <source>
        <dbReference type="EMBL" id="MCI3238370.1"/>
    </source>
</evidence>
<keyword evidence="3 7" id="KW-0547">Nucleotide-binding</keyword>
<dbReference type="Pfam" id="PF00012">
    <property type="entry name" value="HSP70"/>
    <property type="match status" value="1"/>
</dbReference>
<reference evidence="9" key="1">
    <citation type="submission" date="2022-03" db="EMBL/GenBank/DDBJ databases">
        <title>Streptomyces 7R015 and 7R016 isolated from Barleria lupulina in Thailand.</title>
        <authorList>
            <person name="Kanchanasin P."/>
            <person name="Phongsopitanun W."/>
            <person name="Tanasupawat S."/>
        </authorList>
    </citation>
    <scope>NUCLEOTIDE SEQUENCE</scope>
    <source>
        <strain evidence="9">7R016</strain>
    </source>
</reference>
<keyword evidence="10" id="KW-1185">Reference proteome</keyword>
<keyword evidence="5" id="KW-0346">Stress response</keyword>
<keyword evidence="6" id="KW-0143">Chaperone</keyword>
<name>A0ABS9X8H8_9ACTN</name>
<dbReference type="EMBL" id="JALDAX010000001">
    <property type="protein sequence ID" value="MCI3238370.1"/>
    <property type="molecule type" value="Genomic_DNA"/>
</dbReference>
<dbReference type="SUPFAM" id="SSF53067">
    <property type="entry name" value="Actin-like ATPase domain"/>
    <property type="match status" value="2"/>
</dbReference>